<evidence type="ECO:0000313" key="4">
    <source>
        <dbReference type="Proteomes" id="UP000541444"/>
    </source>
</evidence>
<comment type="caution">
    <text evidence="3">The sequence shown here is derived from an EMBL/GenBank/DDBJ whole genome shotgun (WGS) entry which is preliminary data.</text>
</comment>
<dbReference type="PANTHER" id="PTHR14580:SF0">
    <property type="entry name" value="MULTIPLE MYELOMA TUMOR-ASSOCIATED PROTEIN 2"/>
    <property type="match status" value="1"/>
</dbReference>
<feature type="domain" description="Multiple myeloma tumor-associated protein 2-like N-terminal" evidence="2">
    <location>
        <begin position="18"/>
        <end position="57"/>
    </location>
</feature>
<dbReference type="InterPro" id="IPR019315">
    <property type="entry name" value="MMTA2_N"/>
</dbReference>
<feature type="compositionally biased region" description="Pro residues" evidence="1">
    <location>
        <begin position="135"/>
        <end position="144"/>
    </location>
</feature>
<dbReference type="EMBL" id="JACGCM010000816">
    <property type="protein sequence ID" value="KAF6165900.1"/>
    <property type="molecule type" value="Genomic_DNA"/>
</dbReference>
<feature type="region of interest" description="Disordered" evidence="1">
    <location>
        <begin position="105"/>
        <end position="210"/>
    </location>
</feature>
<feature type="compositionally biased region" description="Basic residues" evidence="1">
    <location>
        <begin position="157"/>
        <end position="170"/>
    </location>
</feature>
<keyword evidence="4" id="KW-1185">Reference proteome</keyword>
<proteinExistence type="predicted"/>
<gene>
    <name evidence="3" type="ORF">GIB67_012797</name>
</gene>
<dbReference type="Proteomes" id="UP000541444">
    <property type="component" value="Unassembled WGS sequence"/>
</dbReference>
<protein>
    <recommendedName>
        <fullName evidence="2">Multiple myeloma tumor-associated protein 2-like N-terminal domain-containing protein</fullName>
    </recommendedName>
</protein>
<feature type="compositionally biased region" description="Basic and acidic residues" evidence="1">
    <location>
        <begin position="171"/>
        <end position="195"/>
    </location>
</feature>
<name>A0A7J7NFX5_9MAGN</name>
<dbReference type="AlphaFoldDB" id="A0A7J7NFX5"/>
<evidence type="ECO:0000256" key="1">
    <source>
        <dbReference type="SAM" id="MobiDB-lite"/>
    </source>
</evidence>
<dbReference type="InterPro" id="IPR039207">
    <property type="entry name" value="MMTAG2-like"/>
</dbReference>
<accession>A0A7J7NFX5</accession>
<dbReference type="PANTHER" id="PTHR14580">
    <property type="entry name" value="MULTIPLE MYELOMA TUMOR-ASSOCIATED PROTEIN 2 FAMILY MEMBER"/>
    <property type="match status" value="1"/>
</dbReference>
<organism evidence="3 4">
    <name type="scientific">Kingdonia uniflora</name>
    <dbReference type="NCBI Taxonomy" id="39325"/>
    <lineage>
        <taxon>Eukaryota</taxon>
        <taxon>Viridiplantae</taxon>
        <taxon>Streptophyta</taxon>
        <taxon>Embryophyta</taxon>
        <taxon>Tracheophyta</taxon>
        <taxon>Spermatophyta</taxon>
        <taxon>Magnoliopsida</taxon>
        <taxon>Ranunculales</taxon>
        <taxon>Circaeasteraceae</taxon>
        <taxon>Kingdonia</taxon>
    </lineage>
</organism>
<dbReference type="Pfam" id="PF10159">
    <property type="entry name" value="MMtag"/>
    <property type="match status" value="1"/>
</dbReference>
<dbReference type="OrthoDB" id="5390672at2759"/>
<evidence type="ECO:0000259" key="2">
    <source>
        <dbReference type="Pfam" id="PF10159"/>
    </source>
</evidence>
<feature type="compositionally biased region" description="Basic residues" evidence="1">
    <location>
        <begin position="196"/>
        <end position="210"/>
    </location>
</feature>
<reference evidence="3 4" key="1">
    <citation type="journal article" date="2020" name="IScience">
        <title>Genome Sequencing of the Endangered Kingdonia uniflora (Circaeasteraceae, Ranunculales) Reveals Potential Mechanisms of Evolutionary Specialization.</title>
        <authorList>
            <person name="Sun Y."/>
            <person name="Deng T."/>
            <person name="Zhang A."/>
            <person name="Moore M.J."/>
            <person name="Landis J.B."/>
            <person name="Lin N."/>
            <person name="Zhang H."/>
            <person name="Zhang X."/>
            <person name="Huang J."/>
            <person name="Zhang X."/>
            <person name="Sun H."/>
            <person name="Wang H."/>
        </authorList>
    </citation>
    <scope>NUCLEOTIDE SEQUENCE [LARGE SCALE GENOMIC DNA]</scope>
    <source>
        <strain evidence="3">TB1705</strain>
        <tissue evidence="3">Leaf</tissue>
    </source>
</reference>
<evidence type="ECO:0000313" key="3">
    <source>
        <dbReference type="EMBL" id="KAF6165900.1"/>
    </source>
</evidence>
<feature type="region of interest" description="Disordered" evidence="1">
    <location>
        <begin position="51"/>
        <end position="76"/>
    </location>
</feature>
<sequence length="210" mass="24259">MLFLPQINSFIFSSLICKDLNWYAKDKKSQLADMEDARTEIQRIKEEEEQAMQEALGLAPKRASRPQGNRLDKYEYSELVKRESTAEDVGGGHAEAARLQGLGFARAPNSSYEEPTSLPPSGSEVLPEKLNATLPKPPLPPPPRNTEEGSSDDENSRKKRKREERKHEKRHSRDSDDKKNYEKRDKHHSKDSDDKKKHRKNKERRRHDSD</sequence>